<dbReference type="AlphaFoldDB" id="R4RMS4"/>
<dbReference type="EMBL" id="CP002548">
    <property type="protein sequence ID" value="AGL90635.1"/>
    <property type="molecule type" value="Genomic_DNA"/>
</dbReference>
<proteinExistence type="predicted"/>
<reference evidence="1 2" key="1">
    <citation type="journal article" date="2013" name="BMC Genomics">
        <title>Comparison of the complete genome sequence of two closely related isolates of 'Candidatus Phytoplasma australiense' reveals genome plasticity.</title>
        <authorList>
            <person name="Andersen M.T."/>
            <person name="Liefting L.W."/>
            <person name="Havukkala I."/>
            <person name="Beever R.E."/>
        </authorList>
    </citation>
    <scope>NUCLEOTIDE SEQUENCE [LARGE SCALE GENOMIC DNA]</scope>
    <source>
        <strain evidence="1 2">NZSb11</strain>
    </source>
</reference>
<name>R4RMS4_PHYAS</name>
<dbReference type="Proteomes" id="UP000013941">
    <property type="component" value="Chromosome"/>
</dbReference>
<evidence type="ECO:0000313" key="2">
    <source>
        <dbReference type="Proteomes" id="UP000013941"/>
    </source>
</evidence>
<dbReference type="HOGENOM" id="CLU_3391632_0_0_14"/>
<accession>R4RMS4</accession>
<organism evidence="1 2">
    <name type="scientific">Strawberry lethal yellows phytoplasma (CPA) str. NZSb11</name>
    <dbReference type="NCBI Taxonomy" id="980422"/>
    <lineage>
        <taxon>Bacteria</taxon>
        <taxon>Bacillati</taxon>
        <taxon>Mycoplasmatota</taxon>
        <taxon>Mollicutes</taxon>
        <taxon>Acholeplasmatales</taxon>
        <taxon>Acholeplasmataceae</taxon>
        <taxon>Candidatus Phytoplasma</taxon>
        <taxon>16SrXII (Stolbur group)</taxon>
    </lineage>
</organism>
<keyword evidence="2" id="KW-1185">Reference proteome</keyword>
<gene>
    <name evidence="1" type="ORF">SLY_0721</name>
</gene>
<sequence length="32" mass="3879">MVFFHDYLPPKVDLMIAIKLFIPVVNQGIWFW</sequence>
<protein>
    <submittedName>
        <fullName evidence="1">Uncharacterized protein</fullName>
    </submittedName>
</protein>
<dbReference type="KEGG" id="nzs:SLY_0721"/>
<evidence type="ECO:0000313" key="1">
    <source>
        <dbReference type="EMBL" id="AGL90635.1"/>
    </source>
</evidence>